<comment type="caution">
    <text evidence="1">The sequence shown here is derived from an EMBL/GenBank/DDBJ whole genome shotgun (WGS) entry which is preliminary data.</text>
</comment>
<protein>
    <submittedName>
        <fullName evidence="1">Uncharacterized protein</fullName>
    </submittedName>
</protein>
<accession>A0A4Y2Q5P6</accession>
<reference evidence="1 2" key="1">
    <citation type="journal article" date="2019" name="Sci. Rep.">
        <title>Orb-weaving spider Araneus ventricosus genome elucidates the spidroin gene catalogue.</title>
        <authorList>
            <person name="Kono N."/>
            <person name="Nakamura H."/>
            <person name="Ohtoshi R."/>
            <person name="Moran D.A.P."/>
            <person name="Shinohara A."/>
            <person name="Yoshida Y."/>
            <person name="Fujiwara M."/>
            <person name="Mori M."/>
            <person name="Tomita M."/>
            <person name="Arakawa K."/>
        </authorList>
    </citation>
    <scope>NUCLEOTIDE SEQUENCE [LARGE SCALE GENOMIC DNA]</scope>
</reference>
<name>A0A4Y2Q5P6_ARAVE</name>
<keyword evidence="2" id="KW-1185">Reference proteome</keyword>
<proteinExistence type="predicted"/>
<dbReference type="EMBL" id="BGPR01012988">
    <property type="protein sequence ID" value="GBN58734.1"/>
    <property type="molecule type" value="Genomic_DNA"/>
</dbReference>
<evidence type="ECO:0000313" key="1">
    <source>
        <dbReference type="EMBL" id="GBN58734.1"/>
    </source>
</evidence>
<gene>
    <name evidence="1" type="ORF">AVEN_145202_1</name>
</gene>
<organism evidence="1 2">
    <name type="scientific">Araneus ventricosus</name>
    <name type="common">Orbweaver spider</name>
    <name type="synonym">Epeira ventricosa</name>
    <dbReference type="NCBI Taxonomy" id="182803"/>
    <lineage>
        <taxon>Eukaryota</taxon>
        <taxon>Metazoa</taxon>
        <taxon>Ecdysozoa</taxon>
        <taxon>Arthropoda</taxon>
        <taxon>Chelicerata</taxon>
        <taxon>Arachnida</taxon>
        <taxon>Araneae</taxon>
        <taxon>Araneomorphae</taxon>
        <taxon>Entelegynae</taxon>
        <taxon>Araneoidea</taxon>
        <taxon>Araneidae</taxon>
        <taxon>Araneus</taxon>
    </lineage>
</organism>
<dbReference type="Proteomes" id="UP000499080">
    <property type="component" value="Unassembled WGS sequence"/>
</dbReference>
<evidence type="ECO:0000313" key="2">
    <source>
        <dbReference type="Proteomes" id="UP000499080"/>
    </source>
</evidence>
<sequence length="97" mass="11297">MLVERPFICFETEASLVVGSHPHRKGVFCVFQTFAVQASEFEMTDYTRELRFIMIGCHLMERAICIELGTKRIRVTDGQFLTAESAHSKERHRHKRP</sequence>
<dbReference type="AlphaFoldDB" id="A0A4Y2Q5P6"/>